<comment type="catalytic activity">
    <reaction evidence="10">
        <text>8-oxo-dGTP + H2O = 8-oxo-dGMP + diphosphate + H(+)</text>
        <dbReference type="Rhea" id="RHEA:31575"/>
        <dbReference type="ChEBI" id="CHEBI:15377"/>
        <dbReference type="ChEBI" id="CHEBI:15378"/>
        <dbReference type="ChEBI" id="CHEBI:33019"/>
        <dbReference type="ChEBI" id="CHEBI:63224"/>
        <dbReference type="ChEBI" id="CHEBI:77896"/>
        <dbReference type="EC" id="3.6.1.55"/>
    </reaction>
</comment>
<dbReference type="Proteomes" id="UP001597110">
    <property type="component" value="Unassembled WGS sequence"/>
</dbReference>
<comment type="cofactor">
    <cofactor evidence="1">
        <name>Mg(2+)</name>
        <dbReference type="ChEBI" id="CHEBI:18420"/>
    </cofactor>
</comment>
<evidence type="ECO:0000256" key="9">
    <source>
        <dbReference type="ARBA" id="ARBA00023204"/>
    </source>
</evidence>
<evidence type="ECO:0000256" key="5">
    <source>
        <dbReference type="ARBA" id="ARBA00022723"/>
    </source>
</evidence>
<dbReference type="PANTHER" id="PTHR47707:SF1">
    <property type="entry name" value="NUDIX HYDROLASE FAMILY PROTEIN"/>
    <property type="match status" value="1"/>
</dbReference>
<dbReference type="CDD" id="cd00564">
    <property type="entry name" value="TMP_TenI"/>
    <property type="match status" value="1"/>
</dbReference>
<keyword evidence="4" id="KW-0235">DNA replication</keyword>
<keyword evidence="19" id="KW-1185">Reference proteome</keyword>
<dbReference type="InterPro" id="IPR047127">
    <property type="entry name" value="MutT-like"/>
</dbReference>
<dbReference type="InterPro" id="IPR022998">
    <property type="entry name" value="ThiamineP_synth_TenI"/>
</dbReference>
<dbReference type="InterPro" id="IPR029119">
    <property type="entry name" value="MutY_C"/>
</dbReference>
<dbReference type="NCBIfam" id="NF006530">
    <property type="entry name" value="PRK08999.1"/>
    <property type="match status" value="1"/>
</dbReference>
<evidence type="ECO:0000256" key="15">
    <source>
        <dbReference type="ARBA" id="ARBA00041979"/>
    </source>
</evidence>
<dbReference type="InterPro" id="IPR013785">
    <property type="entry name" value="Aldolase_TIM"/>
</dbReference>
<sequence>MTESRAGASSGPSIHVVAGVITDARDRILLARRTEGRDLAGLWEFPGGKVDPGETPEQALVRELREELGIEARVGERVIVVPQQYPHKRLRLDVRRIAAWSGTVKGLDGQALAWVPPHRLASYAMPDADRPVVAALRDPSLYLITPEPEDDVSWLDGLRAACDAGIARVQLRAPMLSIVDPAHWSLLVERAVAIAREVDADVLVNGDLALAERHGIGLHLRAAQLAELTTRPDVPGRVIASCHTLDELVRAQACGCDAAVLGPVLPTASHPGQAGIGWDAFARLREQVALPIYAIGGLVARDVEVARAQGAQGVAAIRGLWPR</sequence>
<evidence type="ECO:0000256" key="2">
    <source>
        <dbReference type="ARBA" id="ARBA00005582"/>
    </source>
</evidence>
<evidence type="ECO:0000256" key="10">
    <source>
        <dbReference type="ARBA" id="ARBA00035861"/>
    </source>
</evidence>
<evidence type="ECO:0000256" key="8">
    <source>
        <dbReference type="ARBA" id="ARBA00022842"/>
    </source>
</evidence>
<keyword evidence="6" id="KW-0227">DNA damage</keyword>
<evidence type="ECO:0000256" key="14">
    <source>
        <dbReference type="ARBA" id="ARBA00041592"/>
    </source>
</evidence>
<keyword evidence="3" id="KW-0515">Mutator protein</keyword>
<accession>A0ABW2Y674</accession>
<evidence type="ECO:0000259" key="17">
    <source>
        <dbReference type="PROSITE" id="PS51462"/>
    </source>
</evidence>
<dbReference type="InterPro" id="IPR036206">
    <property type="entry name" value="ThiamineP_synth_sf"/>
</dbReference>
<dbReference type="PANTHER" id="PTHR47707">
    <property type="entry name" value="8-OXO-DGTP DIPHOSPHATASE"/>
    <property type="match status" value="1"/>
</dbReference>
<gene>
    <name evidence="18" type="ORF">ACFQ0E_00150</name>
</gene>
<comment type="similarity">
    <text evidence="2">Belongs to the Nudix hydrolase family.</text>
</comment>
<evidence type="ECO:0000256" key="12">
    <source>
        <dbReference type="ARBA" id="ARBA00038905"/>
    </source>
</evidence>
<dbReference type="Pfam" id="PF14815">
    <property type="entry name" value="NUDIX_4"/>
    <property type="match status" value="1"/>
</dbReference>
<protein>
    <recommendedName>
        <fullName evidence="13">8-oxo-dGTP diphosphatase</fullName>
        <ecNumber evidence="12">3.6.1.55</ecNumber>
    </recommendedName>
    <alternativeName>
        <fullName evidence="16">7,8-dihydro-8-oxoguanine-triphosphatase</fullName>
    </alternativeName>
    <alternativeName>
        <fullName evidence="15">Mutator protein MutT</fullName>
    </alternativeName>
    <alternativeName>
        <fullName evidence="14">dGTP pyrophosphohydrolase</fullName>
    </alternativeName>
</protein>
<evidence type="ECO:0000256" key="13">
    <source>
        <dbReference type="ARBA" id="ARBA00040794"/>
    </source>
</evidence>
<evidence type="ECO:0000313" key="18">
    <source>
        <dbReference type="EMBL" id="MFD0724001.1"/>
    </source>
</evidence>
<dbReference type="Gene3D" id="3.20.20.70">
    <property type="entry name" value="Aldolase class I"/>
    <property type="match status" value="1"/>
</dbReference>
<evidence type="ECO:0000256" key="16">
    <source>
        <dbReference type="ARBA" id="ARBA00042798"/>
    </source>
</evidence>
<dbReference type="SUPFAM" id="SSF55811">
    <property type="entry name" value="Nudix"/>
    <property type="match status" value="1"/>
</dbReference>
<dbReference type="RefSeq" id="WP_386821664.1">
    <property type="nucleotide sequence ID" value="NZ_JBHTIF010000001.1"/>
</dbReference>
<dbReference type="PROSITE" id="PS00893">
    <property type="entry name" value="NUDIX_BOX"/>
    <property type="match status" value="1"/>
</dbReference>
<dbReference type="InterPro" id="IPR000086">
    <property type="entry name" value="NUDIX_hydrolase_dom"/>
</dbReference>
<evidence type="ECO:0000256" key="4">
    <source>
        <dbReference type="ARBA" id="ARBA00022705"/>
    </source>
</evidence>
<dbReference type="InterPro" id="IPR003561">
    <property type="entry name" value="Mutator_MutT"/>
</dbReference>
<dbReference type="InterPro" id="IPR020476">
    <property type="entry name" value="Nudix_hydrolase"/>
</dbReference>
<dbReference type="EMBL" id="JBHTIF010000001">
    <property type="protein sequence ID" value="MFD0724001.1"/>
    <property type="molecule type" value="Genomic_DNA"/>
</dbReference>
<organism evidence="18 19">
    <name type="scientific">Lysobacter brunescens</name>
    <dbReference type="NCBI Taxonomy" id="262323"/>
    <lineage>
        <taxon>Bacteria</taxon>
        <taxon>Pseudomonadati</taxon>
        <taxon>Pseudomonadota</taxon>
        <taxon>Gammaproteobacteria</taxon>
        <taxon>Lysobacterales</taxon>
        <taxon>Lysobacteraceae</taxon>
        <taxon>Lysobacter</taxon>
    </lineage>
</organism>
<evidence type="ECO:0000256" key="1">
    <source>
        <dbReference type="ARBA" id="ARBA00001946"/>
    </source>
</evidence>
<dbReference type="SUPFAM" id="SSF51391">
    <property type="entry name" value="Thiamin phosphate synthase"/>
    <property type="match status" value="1"/>
</dbReference>
<dbReference type="PROSITE" id="PS51462">
    <property type="entry name" value="NUDIX"/>
    <property type="match status" value="1"/>
</dbReference>
<dbReference type="EC" id="3.6.1.55" evidence="12"/>
<dbReference type="Gene3D" id="3.90.79.10">
    <property type="entry name" value="Nucleoside Triphosphate Pyrophosphohydrolase"/>
    <property type="match status" value="1"/>
</dbReference>
<evidence type="ECO:0000256" key="7">
    <source>
        <dbReference type="ARBA" id="ARBA00022801"/>
    </source>
</evidence>
<dbReference type="InterPro" id="IPR020084">
    <property type="entry name" value="NUDIX_hydrolase_CS"/>
</dbReference>
<evidence type="ECO:0000256" key="6">
    <source>
        <dbReference type="ARBA" id="ARBA00022763"/>
    </source>
</evidence>
<evidence type="ECO:0000256" key="3">
    <source>
        <dbReference type="ARBA" id="ARBA00022457"/>
    </source>
</evidence>
<dbReference type="GO" id="GO:0016787">
    <property type="term" value="F:hydrolase activity"/>
    <property type="evidence" value="ECO:0007669"/>
    <property type="project" value="UniProtKB-KW"/>
</dbReference>
<dbReference type="NCBIfam" id="TIGR00586">
    <property type="entry name" value="mutt"/>
    <property type="match status" value="1"/>
</dbReference>
<dbReference type="CDD" id="cd03425">
    <property type="entry name" value="NUDIX_MutT_NudA_like"/>
    <property type="match status" value="1"/>
</dbReference>
<dbReference type="InterPro" id="IPR015797">
    <property type="entry name" value="NUDIX_hydrolase-like_dom_sf"/>
</dbReference>
<reference evidence="19" key="1">
    <citation type="journal article" date="2019" name="Int. J. Syst. Evol. Microbiol.">
        <title>The Global Catalogue of Microorganisms (GCM) 10K type strain sequencing project: providing services to taxonomists for standard genome sequencing and annotation.</title>
        <authorList>
            <consortium name="The Broad Institute Genomics Platform"/>
            <consortium name="The Broad Institute Genome Sequencing Center for Infectious Disease"/>
            <person name="Wu L."/>
            <person name="Ma J."/>
        </authorList>
    </citation>
    <scope>NUCLEOTIDE SEQUENCE [LARGE SCALE GENOMIC DNA]</scope>
    <source>
        <strain evidence="19">CCUG 55585</strain>
    </source>
</reference>
<comment type="caution">
    <text evidence="18">The sequence shown here is derived from an EMBL/GenBank/DDBJ whole genome shotgun (WGS) entry which is preliminary data.</text>
</comment>
<keyword evidence="8" id="KW-0460">Magnesium</keyword>
<name>A0ABW2Y674_9GAMM</name>
<dbReference type="PRINTS" id="PR00502">
    <property type="entry name" value="NUDIXFAMILY"/>
</dbReference>
<keyword evidence="7 18" id="KW-0378">Hydrolase</keyword>
<feature type="domain" description="Nudix hydrolase" evidence="17">
    <location>
        <begin position="12"/>
        <end position="138"/>
    </location>
</feature>
<keyword evidence="9" id="KW-0234">DNA repair</keyword>
<comment type="catalytic activity">
    <reaction evidence="11">
        <text>8-oxo-GTP + H2O = 8-oxo-GMP + diphosphate + H(+)</text>
        <dbReference type="Rhea" id="RHEA:67616"/>
        <dbReference type="ChEBI" id="CHEBI:15377"/>
        <dbReference type="ChEBI" id="CHEBI:15378"/>
        <dbReference type="ChEBI" id="CHEBI:33019"/>
        <dbReference type="ChEBI" id="CHEBI:143553"/>
        <dbReference type="ChEBI" id="CHEBI:145694"/>
    </reaction>
</comment>
<dbReference type="Pfam" id="PF02581">
    <property type="entry name" value="TMP-TENI"/>
    <property type="match status" value="1"/>
</dbReference>
<proteinExistence type="inferred from homology"/>
<keyword evidence="5" id="KW-0479">Metal-binding</keyword>
<evidence type="ECO:0000313" key="19">
    <source>
        <dbReference type="Proteomes" id="UP001597110"/>
    </source>
</evidence>
<evidence type="ECO:0000256" key="11">
    <source>
        <dbReference type="ARBA" id="ARBA00036904"/>
    </source>
</evidence>